<keyword evidence="3" id="KW-1185">Reference proteome</keyword>
<evidence type="ECO:0000313" key="3">
    <source>
        <dbReference type="Proteomes" id="UP000235464"/>
    </source>
</evidence>
<dbReference type="AlphaFoldDB" id="A0A2N9BF96"/>
<gene>
    <name evidence="2" type="ORF">SCNRRL3882_5497</name>
</gene>
<organism evidence="2 3">
    <name type="scientific">Streptomyces chartreusis NRRL 3882</name>
    <dbReference type="NCBI Taxonomy" id="1079985"/>
    <lineage>
        <taxon>Bacteria</taxon>
        <taxon>Bacillati</taxon>
        <taxon>Actinomycetota</taxon>
        <taxon>Actinomycetes</taxon>
        <taxon>Kitasatosporales</taxon>
        <taxon>Streptomycetaceae</taxon>
        <taxon>Streptomyces</taxon>
    </lineage>
</organism>
<evidence type="ECO:0000256" key="1">
    <source>
        <dbReference type="SAM" id="MobiDB-lite"/>
    </source>
</evidence>
<accession>A0A2N9BF96</accession>
<reference evidence="3" key="1">
    <citation type="submission" date="2017-11" db="EMBL/GenBank/DDBJ databases">
        <authorList>
            <person name="Wibberg D."/>
        </authorList>
    </citation>
    <scope>NUCLEOTIDE SEQUENCE [LARGE SCALE GENOMIC DNA]</scope>
</reference>
<dbReference type="EMBL" id="LT963352">
    <property type="protein sequence ID" value="SOR82045.1"/>
    <property type="molecule type" value="Genomic_DNA"/>
</dbReference>
<name>A0A2N9BF96_STRCX</name>
<feature type="region of interest" description="Disordered" evidence="1">
    <location>
        <begin position="34"/>
        <end position="65"/>
    </location>
</feature>
<evidence type="ECO:0000313" key="2">
    <source>
        <dbReference type="EMBL" id="SOR82045.1"/>
    </source>
</evidence>
<sequence>MLGGAPHPDLRVSRWPVRGRGRATSAAVCAVDDRCGNPLPHGARTAHRPASDRGRSSSSPARCASSAACTRLVTRSLVRTALTWSFTVPHDTARGQGAHQVGELVGLGVLEEEAGRAGVQRGQDVLVGVERGQHRHHRRIGHRAQLAQDGEPVDVRHPDVQQHHVGSLPADGPHRVAAARGRDDLDVLGRAENEFEARADQCLVTVGWHPPVGRGTAPGRRGVPRTKRRSAQGVGVGAEPWRRWRWVYAVIACHRWRRSVSGQRSGVKCSSA</sequence>
<protein>
    <submittedName>
        <fullName evidence="2">Uncharacterized protein</fullName>
    </submittedName>
</protein>
<dbReference type="Proteomes" id="UP000235464">
    <property type="component" value="Chromosome I"/>
</dbReference>
<proteinExistence type="predicted"/>
<feature type="compositionally biased region" description="Low complexity" evidence="1">
    <location>
        <begin position="56"/>
        <end position="65"/>
    </location>
</feature>